<organism evidence="2 3">
    <name type="scientific">Candidatus Micropelagius thuwalensis</name>
    <dbReference type="NCBI Taxonomy" id="1397666"/>
    <lineage>
        <taxon>Bacteria</taxon>
        <taxon>Pseudomonadati</taxon>
        <taxon>Pseudomonadota</taxon>
        <taxon>Alphaproteobacteria</taxon>
        <taxon>PS1 clade</taxon>
        <taxon>Candidatus Micropelagius</taxon>
    </lineage>
</organism>
<comment type="caution">
    <text evidence="2">The sequence shown here is derived from an EMBL/GenBank/DDBJ whole genome shotgun (WGS) entry which is preliminary data.</text>
</comment>
<name>U2XX34_9PROT</name>
<keyword evidence="1" id="KW-0472">Membrane</keyword>
<dbReference type="Proteomes" id="UP000016762">
    <property type="component" value="Unassembled WGS sequence"/>
</dbReference>
<dbReference type="OrthoDB" id="7578064at2"/>
<feature type="transmembrane region" description="Helical" evidence="1">
    <location>
        <begin position="5"/>
        <end position="22"/>
    </location>
</feature>
<evidence type="ECO:0000313" key="3">
    <source>
        <dbReference type="Proteomes" id="UP000016762"/>
    </source>
</evidence>
<evidence type="ECO:0000313" key="2">
    <source>
        <dbReference type="EMBL" id="ERL47436.1"/>
    </source>
</evidence>
<evidence type="ECO:0000256" key="1">
    <source>
        <dbReference type="SAM" id="Phobius"/>
    </source>
</evidence>
<feature type="transmembrane region" description="Helical" evidence="1">
    <location>
        <begin position="99"/>
        <end position="121"/>
    </location>
</feature>
<gene>
    <name evidence="2" type="ORF">RS24_00375</name>
</gene>
<keyword evidence="1" id="KW-0812">Transmembrane</keyword>
<proteinExistence type="predicted"/>
<dbReference type="EMBL" id="AWXE01000001">
    <property type="protein sequence ID" value="ERL47436.1"/>
    <property type="molecule type" value="Genomic_DNA"/>
</dbReference>
<keyword evidence="1" id="KW-1133">Transmembrane helix</keyword>
<dbReference type="STRING" id="1397666.RS24_00375"/>
<dbReference type="AlphaFoldDB" id="U2XX34"/>
<reference evidence="2 3" key="1">
    <citation type="journal article" date="2014" name="FEMS Microbiol. Ecol.">
        <title>Genomic differentiation among two strains of the PS1 clade isolated from geographically separated marine habitats.</title>
        <authorList>
            <person name="Jimenez-Infante F."/>
            <person name="Ngugi D.K."/>
            <person name="Alam I."/>
            <person name="Rashid M."/>
            <person name="Baalawi W."/>
            <person name="Kamau A.A."/>
            <person name="Bajic V.B."/>
            <person name="Stingl U."/>
        </authorList>
    </citation>
    <scope>NUCLEOTIDE SEQUENCE [LARGE SCALE GENOMIC DNA]</scope>
    <source>
        <strain evidence="2 3">RS24</strain>
    </source>
</reference>
<keyword evidence="3" id="KW-1185">Reference proteome</keyword>
<protein>
    <submittedName>
        <fullName evidence="2">Domain containing protein</fullName>
    </submittedName>
</protein>
<dbReference type="RefSeq" id="WP_021776454.1">
    <property type="nucleotide sequence ID" value="NZ_AWXE01000001.1"/>
</dbReference>
<feature type="transmembrane region" description="Helical" evidence="1">
    <location>
        <begin position="60"/>
        <end position="79"/>
    </location>
</feature>
<sequence length="130" mass="14570">MKAFLYKFSIFTIFIALVHFTLETLFTIKFGQTIAGYLPDLIAVALLITAGFLTVKDSSAIGILCGAWGFAFCLHYRTWAWRFDDVIDGTATELVETTMYVLAFTMPISLISFIITLILCLPKNRNKLIG</sequence>
<feature type="transmembrane region" description="Helical" evidence="1">
    <location>
        <begin position="34"/>
        <end position="53"/>
    </location>
</feature>
<accession>U2XX34</accession>